<evidence type="ECO:0000313" key="2">
    <source>
        <dbReference type="EMBL" id="KAJ5073837.1"/>
    </source>
</evidence>
<dbReference type="InterPro" id="IPR027417">
    <property type="entry name" value="P-loop_NTPase"/>
</dbReference>
<evidence type="ECO:0000313" key="3">
    <source>
        <dbReference type="Proteomes" id="UP001149090"/>
    </source>
</evidence>
<dbReference type="AlphaFoldDB" id="A0A9Q0LJ81"/>
<dbReference type="PROSITE" id="PS51419">
    <property type="entry name" value="RAB"/>
    <property type="match status" value="1"/>
</dbReference>
<dbReference type="Proteomes" id="UP001149090">
    <property type="component" value="Unassembled WGS sequence"/>
</dbReference>
<dbReference type="PANTHER" id="PTHR47978">
    <property type="match status" value="1"/>
</dbReference>
<protein>
    <submittedName>
        <fullName evidence="2">Ras-related protein rab-5c</fullName>
    </submittedName>
</protein>
<dbReference type="SMART" id="SM00175">
    <property type="entry name" value="RAB"/>
    <property type="match status" value="1"/>
</dbReference>
<evidence type="ECO:0000256" key="1">
    <source>
        <dbReference type="ARBA" id="ARBA00022741"/>
    </source>
</evidence>
<dbReference type="SMART" id="SM00173">
    <property type="entry name" value="RAS"/>
    <property type="match status" value="1"/>
</dbReference>
<reference evidence="2" key="1">
    <citation type="submission" date="2022-10" db="EMBL/GenBank/DDBJ databases">
        <title>Novel sulphate-reducing endosymbionts in the free-living metamonad Anaeramoeba.</title>
        <authorList>
            <person name="Jerlstrom-Hultqvist J."/>
            <person name="Cepicka I."/>
            <person name="Gallot-Lavallee L."/>
            <person name="Salas-Leiva D."/>
            <person name="Curtis B.A."/>
            <person name="Zahonova K."/>
            <person name="Pipaliya S."/>
            <person name="Dacks J."/>
            <person name="Roger A.J."/>
        </authorList>
    </citation>
    <scope>NUCLEOTIDE SEQUENCE</scope>
    <source>
        <strain evidence="2">BMAN</strain>
    </source>
</reference>
<dbReference type="EMBL" id="JAPDFW010000072">
    <property type="protein sequence ID" value="KAJ5073837.1"/>
    <property type="molecule type" value="Genomic_DNA"/>
</dbReference>
<dbReference type="SMART" id="SM00176">
    <property type="entry name" value="RAN"/>
    <property type="match status" value="1"/>
</dbReference>
<dbReference type="Gene3D" id="3.40.50.300">
    <property type="entry name" value="P-loop containing nucleotide triphosphate hydrolases"/>
    <property type="match status" value="1"/>
</dbReference>
<dbReference type="SMART" id="SM00174">
    <property type="entry name" value="RHO"/>
    <property type="match status" value="1"/>
</dbReference>
<dbReference type="GO" id="GO:0003924">
    <property type="term" value="F:GTPase activity"/>
    <property type="evidence" value="ECO:0007669"/>
    <property type="project" value="InterPro"/>
</dbReference>
<dbReference type="GO" id="GO:0005525">
    <property type="term" value="F:GTP binding"/>
    <property type="evidence" value="ECO:0007669"/>
    <property type="project" value="InterPro"/>
</dbReference>
<dbReference type="OrthoDB" id="9989112at2759"/>
<dbReference type="OMA" id="RMERCMD"/>
<name>A0A9Q0LJ81_ANAIG</name>
<proteinExistence type="predicted"/>
<dbReference type="SUPFAM" id="SSF52540">
    <property type="entry name" value="P-loop containing nucleoside triphosphate hydrolases"/>
    <property type="match status" value="1"/>
</dbReference>
<comment type="caution">
    <text evidence="2">The sequence shown here is derived from an EMBL/GenBank/DDBJ whole genome shotgun (WGS) entry which is preliminary data.</text>
</comment>
<dbReference type="PROSITE" id="PS51421">
    <property type="entry name" value="RAS"/>
    <property type="match status" value="1"/>
</dbReference>
<accession>A0A9Q0LJ81</accession>
<sequence length="199" mass="22711">MTQISRQFKIVVLGKSGVGKTCLSLRFCQEKFYQTQDATVGASLLTKTLKIEGNEIKMQLWDTAGQERYESMTPMYFRSSAAAVVVYDITSKQSFEKAKFWINQFQNFFSEDKTIFLVGNKLDLSDKRKVETSVANEFAQRNGFVFFEASAKTGDNVVPIFEKLANVLVQETQETPKTQKQILQHNIKVAEKEKQKDCC</sequence>
<dbReference type="PRINTS" id="PR00449">
    <property type="entry name" value="RASTRNSFRMNG"/>
</dbReference>
<dbReference type="FunFam" id="3.40.50.300:FF:000823">
    <property type="entry name" value="Small GTPase RAB, putative"/>
    <property type="match status" value="1"/>
</dbReference>
<dbReference type="NCBIfam" id="TIGR00231">
    <property type="entry name" value="small_GTP"/>
    <property type="match status" value="1"/>
</dbReference>
<organism evidence="2 3">
    <name type="scientific">Anaeramoeba ignava</name>
    <name type="common">Anaerobic marine amoeba</name>
    <dbReference type="NCBI Taxonomy" id="1746090"/>
    <lineage>
        <taxon>Eukaryota</taxon>
        <taxon>Metamonada</taxon>
        <taxon>Anaeramoebidae</taxon>
        <taxon>Anaeramoeba</taxon>
    </lineage>
</organism>
<dbReference type="InterPro" id="IPR005225">
    <property type="entry name" value="Small_GTP-bd"/>
</dbReference>
<keyword evidence="3" id="KW-1185">Reference proteome</keyword>
<gene>
    <name evidence="2" type="ORF">M0811_08401</name>
</gene>
<dbReference type="Pfam" id="PF00071">
    <property type="entry name" value="Ras"/>
    <property type="match status" value="1"/>
</dbReference>
<keyword evidence="1" id="KW-0547">Nucleotide-binding</keyword>
<dbReference type="InterPro" id="IPR001806">
    <property type="entry name" value="Small_GTPase"/>
</dbReference>